<evidence type="ECO:0000313" key="2">
    <source>
        <dbReference type="Proteomes" id="UP000241818"/>
    </source>
</evidence>
<keyword evidence="2" id="KW-1185">Reference proteome</keyword>
<protein>
    <submittedName>
        <fullName evidence="1">Uncharacterized protein</fullName>
    </submittedName>
</protein>
<sequence>MSGTGGYYKYRCKYWLTYNCPNWVWVNNASCAHCLAEGRDSETAVLSGAFSRVPETYVVHLETCSLHCNNRETIEASGGKGEWGLEDGPSQLFPTTSEHFGLDAHELWS</sequence>
<dbReference type="InParanoid" id="A0A2T3B5J2"/>
<evidence type="ECO:0000313" key="1">
    <source>
        <dbReference type="EMBL" id="PSS22034.1"/>
    </source>
</evidence>
<accession>A0A2T3B5J2</accession>
<gene>
    <name evidence="1" type="ORF">M430DRAFT_40825</name>
</gene>
<organism evidence="1 2">
    <name type="scientific">Amorphotheca resinae ATCC 22711</name>
    <dbReference type="NCBI Taxonomy" id="857342"/>
    <lineage>
        <taxon>Eukaryota</taxon>
        <taxon>Fungi</taxon>
        <taxon>Dikarya</taxon>
        <taxon>Ascomycota</taxon>
        <taxon>Pezizomycotina</taxon>
        <taxon>Leotiomycetes</taxon>
        <taxon>Helotiales</taxon>
        <taxon>Amorphothecaceae</taxon>
        <taxon>Amorphotheca</taxon>
    </lineage>
</organism>
<dbReference type="GeneID" id="36575515"/>
<name>A0A2T3B5J2_AMORE</name>
<dbReference type="OrthoDB" id="6079484at2759"/>
<reference evidence="1 2" key="1">
    <citation type="journal article" date="2018" name="New Phytol.">
        <title>Comparative genomics and transcriptomics depict ericoid mycorrhizal fungi as versatile saprotrophs and plant mutualists.</title>
        <authorList>
            <person name="Martino E."/>
            <person name="Morin E."/>
            <person name="Grelet G.A."/>
            <person name="Kuo A."/>
            <person name="Kohler A."/>
            <person name="Daghino S."/>
            <person name="Barry K.W."/>
            <person name="Cichocki N."/>
            <person name="Clum A."/>
            <person name="Dockter R.B."/>
            <person name="Hainaut M."/>
            <person name="Kuo R.C."/>
            <person name="LaButti K."/>
            <person name="Lindahl B.D."/>
            <person name="Lindquist E.A."/>
            <person name="Lipzen A."/>
            <person name="Khouja H.R."/>
            <person name="Magnuson J."/>
            <person name="Murat C."/>
            <person name="Ohm R.A."/>
            <person name="Singer S.W."/>
            <person name="Spatafora J.W."/>
            <person name="Wang M."/>
            <person name="Veneault-Fourrey C."/>
            <person name="Henrissat B."/>
            <person name="Grigoriev I.V."/>
            <person name="Martin F.M."/>
            <person name="Perotto S."/>
        </authorList>
    </citation>
    <scope>NUCLEOTIDE SEQUENCE [LARGE SCALE GENOMIC DNA]</scope>
    <source>
        <strain evidence="1 2">ATCC 22711</strain>
    </source>
</reference>
<dbReference type="Proteomes" id="UP000241818">
    <property type="component" value="Unassembled WGS sequence"/>
</dbReference>
<dbReference type="RefSeq" id="XP_024722189.1">
    <property type="nucleotide sequence ID" value="XM_024867434.1"/>
</dbReference>
<dbReference type="AlphaFoldDB" id="A0A2T3B5J2"/>
<proteinExistence type="predicted"/>
<dbReference type="EMBL" id="KZ679009">
    <property type="protein sequence ID" value="PSS22034.1"/>
    <property type="molecule type" value="Genomic_DNA"/>
</dbReference>